<keyword evidence="1" id="KW-0175">Coiled coil</keyword>
<dbReference type="EMBL" id="UETB01000004">
    <property type="protein sequence ID" value="SSA40400.1"/>
    <property type="molecule type" value="Genomic_DNA"/>
</dbReference>
<name>A0A2Y9A7R7_9MICO</name>
<proteinExistence type="predicted"/>
<feature type="coiled-coil region" evidence="1">
    <location>
        <begin position="14"/>
        <end position="41"/>
    </location>
</feature>
<dbReference type="RefSeq" id="WP_110852039.1">
    <property type="nucleotide sequence ID" value="NZ_QKLZ01000004.1"/>
</dbReference>
<evidence type="ECO:0008006" key="5">
    <source>
        <dbReference type="Google" id="ProtNLM"/>
    </source>
</evidence>
<evidence type="ECO:0000256" key="2">
    <source>
        <dbReference type="SAM" id="MobiDB-lite"/>
    </source>
</evidence>
<evidence type="ECO:0000256" key="1">
    <source>
        <dbReference type="SAM" id="Coils"/>
    </source>
</evidence>
<accession>A0A2Y9A7R7</accession>
<gene>
    <name evidence="3" type="ORF">SAMN05216184_104111</name>
</gene>
<evidence type="ECO:0000313" key="4">
    <source>
        <dbReference type="Proteomes" id="UP000250222"/>
    </source>
</evidence>
<dbReference type="Proteomes" id="UP000250222">
    <property type="component" value="Unassembled WGS sequence"/>
</dbReference>
<feature type="region of interest" description="Disordered" evidence="2">
    <location>
        <begin position="298"/>
        <end position="326"/>
    </location>
</feature>
<keyword evidence="4" id="KW-1185">Reference proteome</keyword>
<reference evidence="3 4" key="1">
    <citation type="submission" date="2016-10" db="EMBL/GenBank/DDBJ databases">
        <authorList>
            <person name="Cai Z."/>
        </authorList>
    </citation>
    <scope>NUCLEOTIDE SEQUENCE [LARGE SCALE GENOMIC DNA]</scope>
    <source>
        <strain evidence="3 4">CGMCC 1.10826</strain>
    </source>
</reference>
<feature type="compositionally biased region" description="Polar residues" evidence="2">
    <location>
        <begin position="311"/>
        <end position="321"/>
    </location>
</feature>
<organism evidence="3 4">
    <name type="scientific">Georgenia satyanarayanai</name>
    <dbReference type="NCBI Taxonomy" id="860221"/>
    <lineage>
        <taxon>Bacteria</taxon>
        <taxon>Bacillati</taxon>
        <taxon>Actinomycetota</taxon>
        <taxon>Actinomycetes</taxon>
        <taxon>Micrococcales</taxon>
        <taxon>Bogoriellaceae</taxon>
        <taxon>Georgenia</taxon>
    </lineage>
</organism>
<protein>
    <recommendedName>
        <fullName evidence="5">Phage portal protein, SPP1 Gp6-like</fullName>
    </recommendedName>
</protein>
<dbReference type="AlphaFoldDB" id="A0A2Y9A7R7"/>
<evidence type="ECO:0000313" key="3">
    <source>
        <dbReference type="EMBL" id="SSA40400.1"/>
    </source>
</evidence>
<sequence>MALLGNLLTRSTLIEHAVEETARYRNEVEVLRESLADLELAMDDAGWTKLTAGMEQEFSREGLRSMARNARVFAIGNPLIKRGLAVRQAYVFGQGVEISARANGQGEDGQQDVNAVIQAWWGDPGNQAAVTGGQAQETLERGLGTDGNLFIACFTNPRTGHVQLRTIPFDEVAEVITNPEDRSEPWFYRRQWTARGVNEQGRVVSTIRTDFYPALDYWPARRPRFIEHGEQSHPVHWDAPVHHVKVNHLDGWQFGIGDAYAALAWARAYRDFLADWATLVKSLSQFAWRATSKGSKSAKLRQALSRRPAGTTPTGNDTNAGATFHGPEDVTLEAIPKTGATIDAESGRPLATMVAAALDIPVTTLLSDPGQTGARAVAETLNLPTRLAMMQRQALWTDTYRALAQYVIRQAVKAPGGPLKGTVIRDPHAPREVVSLAGDANADDDTIEVVWPALDDTPLETIMKAIVDADGTGKMPPVQTLKLMLSALGVRDIDELVDQATDDDGNWVDPEATAGRAAVDAWREGRDPAEALRGGQ</sequence>
<dbReference type="OrthoDB" id="5066137at2"/>